<organism evidence="2">
    <name type="scientific">viral metagenome</name>
    <dbReference type="NCBI Taxonomy" id="1070528"/>
    <lineage>
        <taxon>unclassified sequences</taxon>
        <taxon>metagenomes</taxon>
        <taxon>organismal metagenomes</taxon>
    </lineage>
</organism>
<accession>A0A6C0KSB5</accession>
<name>A0A6C0KSB5_9ZZZZ</name>
<evidence type="ECO:0000256" key="1">
    <source>
        <dbReference type="SAM" id="MobiDB-lite"/>
    </source>
</evidence>
<feature type="region of interest" description="Disordered" evidence="1">
    <location>
        <begin position="1"/>
        <end position="31"/>
    </location>
</feature>
<proteinExistence type="predicted"/>
<protein>
    <recommendedName>
        <fullName evidence="3">Adaptor protein ClpS core domain-containing protein</fullName>
    </recommendedName>
</protein>
<dbReference type="AlphaFoldDB" id="A0A6C0KSB5"/>
<evidence type="ECO:0000313" key="2">
    <source>
        <dbReference type="EMBL" id="QHU20862.1"/>
    </source>
</evidence>
<sequence>MKSVPIDIPSRPKSSSGGNGGSGGNGSYRRLSPTISLLSKSLPPSHKYILLQGNGETGDMPFINKMTVTNILSEAMPSINKSSISRYIEEVNVKGETYIKVNKDEANNICTNLVENGLHATIVK</sequence>
<evidence type="ECO:0008006" key="3">
    <source>
        <dbReference type="Google" id="ProtNLM"/>
    </source>
</evidence>
<feature type="compositionally biased region" description="Gly residues" evidence="1">
    <location>
        <begin position="17"/>
        <end position="26"/>
    </location>
</feature>
<dbReference type="EMBL" id="MN740975">
    <property type="protein sequence ID" value="QHU20862.1"/>
    <property type="molecule type" value="Genomic_DNA"/>
</dbReference>
<reference evidence="2" key="1">
    <citation type="journal article" date="2020" name="Nature">
        <title>Giant virus diversity and host interactions through global metagenomics.</title>
        <authorList>
            <person name="Schulz F."/>
            <person name="Roux S."/>
            <person name="Paez-Espino D."/>
            <person name="Jungbluth S."/>
            <person name="Walsh D.A."/>
            <person name="Denef V.J."/>
            <person name="McMahon K.D."/>
            <person name="Konstantinidis K.T."/>
            <person name="Eloe-Fadrosh E.A."/>
            <person name="Kyrpides N.C."/>
            <person name="Woyke T."/>
        </authorList>
    </citation>
    <scope>NUCLEOTIDE SEQUENCE</scope>
    <source>
        <strain evidence="2">GVMAG-S-3300013094-100</strain>
    </source>
</reference>